<evidence type="ECO:0000256" key="1">
    <source>
        <dbReference type="SAM" id="MobiDB-lite"/>
    </source>
</evidence>
<feature type="compositionally biased region" description="Polar residues" evidence="1">
    <location>
        <begin position="93"/>
        <end position="102"/>
    </location>
</feature>
<evidence type="ECO:0000313" key="3">
    <source>
        <dbReference type="Proteomes" id="UP001552299"/>
    </source>
</evidence>
<proteinExistence type="predicted"/>
<organism evidence="2 3">
    <name type="scientific">Dendrobium thyrsiflorum</name>
    <name type="common">Pinecone-like raceme dendrobium</name>
    <name type="synonym">Orchid</name>
    <dbReference type="NCBI Taxonomy" id="117978"/>
    <lineage>
        <taxon>Eukaryota</taxon>
        <taxon>Viridiplantae</taxon>
        <taxon>Streptophyta</taxon>
        <taxon>Embryophyta</taxon>
        <taxon>Tracheophyta</taxon>
        <taxon>Spermatophyta</taxon>
        <taxon>Magnoliopsida</taxon>
        <taxon>Liliopsida</taxon>
        <taxon>Asparagales</taxon>
        <taxon>Orchidaceae</taxon>
        <taxon>Epidendroideae</taxon>
        <taxon>Malaxideae</taxon>
        <taxon>Dendrobiinae</taxon>
        <taxon>Dendrobium</taxon>
    </lineage>
</organism>
<reference evidence="2 3" key="1">
    <citation type="journal article" date="2024" name="Plant Biotechnol. J.">
        <title>Dendrobium thyrsiflorum genome and its molecular insights into genes involved in important horticultural traits.</title>
        <authorList>
            <person name="Chen B."/>
            <person name="Wang J.Y."/>
            <person name="Zheng P.J."/>
            <person name="Li K.L."/>
            <person name="Liang Y.M."/>
            <person name="Chen X.F."/>
            <person name="Zhang C."/>
            <person name="Zhao X."/>
            <person name="He X."/>
            <person name="Zhang G.Q."/>
            <person name="Liu Z.J."/>
            <person name="Xu Q."/>
        </authorList>
    </citation>
    <scope>NUCLEOTIDE SEQUENCE [LARGE SCALE GENOMIC DNA]</scope>
    <source>
        <strain evidence="2">GZMU011</strain>
    </source>
</reference>
<comment type="caution">
    <text evidence="2">The sequence shown here is derived from an EMBL/GenBank/DDBJ whole genome shotgun (WGS) entry which is preliminary data.</text>
</comment>
<dbReference type="EMBL" id="JANQDX010000016">
    <property type="protein sequence ID" value="KAL0910565.1"/>
    <property type="molecule type" value="Genomic_DNA"/>
</dbReference>
<keyword evidence="3" id="KW-1185">Reference proteome</keyword>
<evidence type="ECO:0000313" key="2">
    <source>
        <dbReference type="EMBL" id="KAL0910565.1"/>
    </source>
</evidence>
<feature type="region of interest" description="Disordered" evidence="1">
    <location>
        <begin position="90"/>
        <end position="130"/>
    </location>
</feature>
<name>A0ABD0UDH5_DENTH</name>
<protein>
    <submittedName>
        <fullName evidence="2">Uncharacterized protein</fullName>
    </submittedName>
</protein>
<accession>A0ABD0UDH5</accession>
<gene>
    <name evidence="2" type="ORF">M5K25_021560</name>
</gene>
<sequence length="130" mass="14958">MIEEDWKRSGTGEQNRFFCVCEGSNEKEGAAAKKVDAWEERLDGEVGNLKIEFEERISAIESKFSNLEEMMKMMLEFQVKTASSEARTPLTIDWSSGGNPNIGTRREDRELEILEEEDEMPPLDPLPRRE</sequence>
<dbReference type="Proteomes" id="UP001552299">
    <property type="component" value="Unassembled WGS sequence"/>
</dbReference>
<dbReference type="AlphaFoldDB" id="A0ABD0UDH5"/>